<evidence type="ECO:0000256" key="1">
    <source>
        <dbReference type="ARBA" id="ARBA00004167"/>
    </source>
</evidence>
<evidence type="ECO:0000313" key="9">
    <source>
        <dbReference type="Ensembl" id="ENSEBUP00000000515.1"/>
    </source>
</evidence>
<comment type="subcellular location">
    <subcellularLocation>
        <location evidence="1">Membrane</location>
        <topology evidence="1">Single-pass membrane protein</topology>
    </subcellularLocation>
</comment>
<evidence type="ECO:0000313" key="10">
    <source>
        <dbReference type="Proteomes" id="UP000694388"/>
    </source>
</evidence>
<keyword evidence="10" id="KW-1185">Reference proteome</keyword>
<dbReference type="GO" id="GO:0043269">
    <property type="term" value="P:regulation of monoatomic ion transport"/>
    <property type="evidence" value="ECO:0007669"/>
    <property type="project" value="InterPro"/>
</dbReference>
<reference evidence="9" key="2">
    <citation type="submission" date="2025-09" db="UniProtKB">
        <authorList>
            <consortium name="Ensembl"/>
        </authorList>
    </citation>
    <scope>IDENTIFICATION</scope>
</reference>
<keyword evidence="5 7" id="KW-0406">Ion transport</keyword>
<dbReference type="Pfam" id="PF02038">
    <property type="entry name" value="ATP1G1_PLM_MAT8"/>
    <property type="match status" value="1"/>
</dbReference>
<dbReference type="Ensembl" id="ENSEBUT00000000814.1">
    <property type="protein sequence ID" value="ENSEBUP00000000515.1"/>
    <property type="gene ID" value="ENSEBUG00000000644.1"/>
</dbReference>
<feature type="chain" id="PRO_5034751950" description="FXYD domain-containing ion transport regulator" evidence="7">
    <location>
        <begin position="22"/>
        <end position="149"/>
    </location>
</feature>
<proteinExistence type="inferred from homology"/>
<evidence type="ECO:0000256" key="3">
    <source>
        <dbReference type="ARBA" id="ARBA00022448"/>
    </source>
</evidence>
<dbReference type="Proteomes" id="UP000694388">
    <property type="component" value="Unplaced"/>
</dbReference>
<keyword evidence="4 7" id="KW-0812">Transmembrane</keyword>
<comment type="similarity">
    <text evidence="2 7">Belongs to the FXYD family.</text>
</comment>
<keyword evidence="6 7" id="KW-0472">Membrane</keyword>
<dbReference type="GeneTree" id="ENSGT00990000212741"/>
<dbReference type="GO" id="GO:0017080">
    <property type="term" value="F:sodium channel regulator activity"/>
    <property type="evidence" value="ECO:0007669"/>
    <property type="project" value="TreeGrafter"/>
</dbReference>
<dbReference type="PANTHER" id="PTHR14132">
    <property type="entry name" value="SODIUM/POTASSIUM-TRANSPORTING ATPASE SUBUNIT GAMMA"/>
    <property type="match status" value="1"/>
</dbReference>
<evidence type="ECO:0000256" key="6">
    <source>
        <dbReference type="ARBA" id="ARBA00023136"/>
    </source>
</evidence>
<keyword evidence="7" id="KW-0732">Signal</keyword>
<feature type="transmembrane region" description="Helical" evidence="7">
    <location>
        <begin position="97"/>
        <end position="114"/>
    </location>
</feature>
<evidence type="ECO:0000256" key="8">
    <source>
        <dbReference type="SAM" id="MobiDB-lite"/>
    </source>
</evidence>
<accession>A0A8C4N301</accession>
<evidence type="ECO:0000256" key="5">
    <source>
        <dbReference type="ARBA" id="ARBA00023065"/>
    </source>
</evidence>
<protein>
    <recommendedName>
        <fullName evidence="7">FXYD domain-containing ion transport regulator</fullName>
    </recommendedName>
</protein>
<dbReference type="GO" id="GO:0016020">
    <property type="term" value="C:membrane"/>
    <property type="evidence" value="ECO:0007669"/>
    <property type="project" value="UniProtKB-SubCell"/>
</dbReference>
<dbReference type="InterPro" id="IPR000272">
    <property type="entry name" value="Ion-transport_regulator_FXYD"/>
</dbReference>
<dbReference type="AlphaFoldDB" id="A0A8C4N301"/>
<dbReference type="Gene3D" id="1.20.5.780">
    <property type="entry name" value="Single helix bin"/>
    <property type="match status" value="1"/>
</dbReference>
<feature type="compositionally biased region" description="Polar residues" evidence="8">
    <location>
        <begin position="74"/>
        <end position="84"/>
    </location>
</feature>
<evidence type="ECO:0000256" key="2">
    <source>
        <dbReference type="ARBA" id="ARBA00005948"/>
    </source>
</evidence>
<reference evidence="9" key="1">
    <citation type="submission" date="2025-08" db="UniProtKB">
        <authorList>
            <consortium name="Ensembl"/>
        </authorList>
    </citation>
    <scope>IDENTIFICATION</scope>
</reference>
<feature type="signal peptide" evidence="7">
    <location>
        <begin position="1"/>
        <end position="21"/>
    </location>
</feature>
<name>A0A8C4N301_EPTBU</name>
<organism evidence="9 10">
    <name type="scientific">Eptatretus burgeri</name>
    <name type="common">Inshore hagfish</name>
    <dbReference type="NCBI Taxonomy" id="7764"/>
    <lineage>
        <taxon>Eukaryota</taxon>
        <taxon>Metazoa</taxon>
        <taxon>Chordata</taxon>
        <taxon>Craniata</taxon>
        <taxon>Vertebrata</taxon>
        <taxon>Cyclostomata</taxon>
        <taxon>Myxini</taxon>
        <taxon>Myxiniformes</taxon>
        <taxon>Myxinidae</taxon>
        <taxon>Eptatretinae</taxon>
        <taxon>Eptatretus</taxon>
    </lineage>
</organism>
<evidence type="ECO:0000256" key="4">
    <source>
        <dbReference type="ARBA" id="ARBA00022692"/>
    </source>
</evidence>
<keyword evidence="3 7" id="KW-0813">Transport</keyword>
<feature type="region of interest" description="Disordered" evidence="8">
    <location>
        <begin position="56"/>
        <end position="84"/>
    </location>
</feature>
<sequence length="149" mass="16171">MMITAILCIVCALALPDGIVSDQNVIITPAPVKPLPTPRQHTTTNAINTSVPVKAQASIPPPHSTGTGHVVKNTHYSGETPEQPTSLSYDYTKLRNWGLILAAVFFFAGLLVLFGKHCKCNFAKDKGQPEEEVMQRRMSMRQAAVSAEV</sequence>
<dbReference type="GO" id="GO:0006811">
    <property type="term" value="P:monoatomic ion transport"/>
    <property type="evidence" value="ECO:0007669"/>
    <property type="project" value="UniProtKB-KW"/>
</dbReference>
<keyword evidence="7" id="KW-1133">Transmembrane helix</keyword>
<evidence type="ECO:0000256" key="7">
    <source>
        <dbReference type="RuleBase" id="RU364131"/>
    </source>
</evidence>